<dbReference type="Proteomes" id="UP000322524">
    <property type="component" value="Unassembled WGS sequence"/>
</dbReference>
<sequence length="62" mass="7382">MFGQKPKIFGQLRENFGQNRKIFGHFDVTPPSLLYMFDYLRHFEDFLEVCLHNNIILTPSGY</sequence>
<evidence type="ECO:0000313" key="2">
    <source>
        <dbReference type="Proteomes" id="UP000322524"/>
    </source>
</evidence>
<reference evidence="1 2" key="1">
    <citation type="submission" date="2019-08" db="EMBL/GenBank/DDBJ databases">
        <title>Bacillus genomes from the desert of Cuatro Cienegas, Coahuila.</title>
        <authorList>
            <person name="Olmedo-Alvarez G."/>
        </authorList>
    </citation>
    <scope>NUCLEOTIDE SEQUENCE [LARGE SCALE GENOMIC DNA]</scope>
    <source>
        <strain evidence="1 2">CH28_1T</strain>
    </source>
</reference>
<accession>A0A5D4T9W9</accession>
<comment type="caution">
    <text evidence="1">The sequence shown here is derived from an EMBL/GenBank/DDBJ whole genome shotgun (WGS) entry which is preliminary data.</text>
</comment>
<protein>
    <submittedName>
        <fullName evidence="1">Uncharacterized protein</fullName>
    </submittedName>
</protein>
<evidence type="ECO:0000313" key="1">
    <source>
        <dbReference type="EMBL" id="TYS71056.1"/>
    </source>
</evidence>
<name>A0A5D4T9W9_9BACI</name>
<dbReference type="AlphaFoldDB" id="A0A5D4T9W9"/>
<gene>
    <name evidence="1" type="ORF">FZC76_00040</name>
</gene>
<dbReference type="EMBL" id="VTEV01000001">
    <property type="protein sequence ID" value="TYS71056.1"/>
    <property type="molecule type" value="Genomic_DNA"/>
</dbReference>
<organism evidence="1 2">
    <name type="scientific">Sutcliffiella horikoshii</name>
    <dbReference type="NCBI Taxonomy" id="79883"/>
    <lineage>
        <taxon>Bacteria</taxon>
        <taxon>Bacillati</taxon>
        <taxon>Bacillota</taxon>
        <taxon>Bacilli</taxon>
        <taxon>Bacillales</taxon>
        <taxon>Bacillaceae</taxon>
        <taxon>Sutcliffiella</taxon>
    </lineage>
</organism>
<proteinExistence type="predicted"/>